<evidence type="ECO:0000313" key="2">
    <source>
        <dbReference type="EMBL" id="KAF9466676.1"/>
    </source>
</evidence>
<feature type="domain" description="Fatty acid desaturase" evidence="1">
    <location>
        <begin position="91"/>
        <end position="364"/>
    </location>
</feature>
<keyword evidence="3" id="KW-1185">Reference proteome</keyword>
<dbReference type="AlphaFoldDB" id="A0A9P5YDU3"/>
<dbReference type="OrthoDB" id="1461976at2759"/>
<dbReference type="InterPro" id="IPR012171">
    <property type="entry name" value="Fatty_acid_desaturase"/>
</dbReference>
<organism evidence="2 3">
    <name type="scientific">Collybia nuda</name>
    <dbReference type="NCBI Taxonomy" id="64659"/>
    <lineage>
        <taxon>Eukaryota</taxon>
        <taxon>Fungi</taxon>
        <taxon>Dikarya</taxon>
        <taxon>Basidiomycota</taxon>
        <taxon>Agaricomycotina</taxon>
        <taxon>Agaricomycetes</taxon>
        <taxon>Agaricomycetidae</taxon>
        <taxon>Agaricales</taxon>
        <taxon>Tricholomatineae</taxon>
        <taxon>Clitocybaceae</taxon>
        <taxon>Collybia</taxon>
    </lineage>
</organism>
<name>A0A9P5YDU3_9AGAR</name>
<accession>A0A9P5YDU3</accession>
<dbReference type="EMBL" id="MU150240">
    <property type="protein sequence ID" value="KAF9466676.1"/>
    <property type="molecule type" value="Genomic_DNA"/>
</dbReference>
<evidence type="ECO:0000313" key="3">
    <source>
        <dbReference type="Proteomes" id="UP000807353"/>
    </source>
</evidence>
<comment type="caution">
    <text evidence="2">The sequence shown here is derived from an EMBL/GenBank/DDBJ whole genome shotgun (WGS) entry which is preliminary data.</text>
</comment>
<proteinExistence type="predicted"/>
<dbReference type="CDD" id="cd03507">
    <property type="entry name" value="Delta12-FADS-like"/>
    <property type="match status" value="1"/>
</dbReference>
<dbReference type="GO" id="GO:0006629">
    <property type="term" value="P:lipid metabolic process"/>
    <property type="evidence" value="ECO:0007669"/>
    <property type="project" value="InterPro"/>
</dbReference>
<gene>
    <name evidence="2" type="ORF">BDZ94DRAFT_1288016</name>
</gene>
<dbReference type="GO" id="GO:0016491">
    <property type="term" value="F:oxidoreductase activity"/>
    <property type="evidence" value="ECO:0007669"/>
    <property type="project" value="InterPro"/>
</dbReference>
<dbReference type="PANTHER" id="PTHR32100">
    <property type="entry name" value="OMEGA-6 FATTY ACID DESATURASE, CHLOROPLASTIC"/>
    <property type="match status" value="1"/>
</dbReference>
<dbReference type="Proteomes" id="UP000807353">
    <property type="component" value="Unassembled WGS sequence"/>
</dbReference>
<sequence length="418" mass="48305">MFSLFRDGPEYKKRMATPFTPTKATLSEVHSVVPKHLHEKHTGKAMLYVMRDVICAVVVYKLGWFIDPAARSLVQDYGFSTTVGTIAKWSLWALYWHWQGVILAGWWCMAHEAGHGSLSQHSWINHIIGYSLHTFILVPYYAWRSTHHAHHKATMSVERDENFVPRTRKDYGLPPESSAHVSDYHDIFEETPIYTLARMLFMQALGWQFYLFTNAMGSPMHPPGSNHFQPSSSLFKPHERNGIIASNIGLTFMSCVLYMWTKEVGLANFGKFYFVPYILANHWIVMLTYLHHSDPTIAHYRNKQWSFLRGAVSTVDRPLLGWAGRFFLHNVSHDHVAHHLFSSIPFYNQPYVTEAIKKVLKEDYNYDSTNTFRALYRTFTQCCFIEDDGDIVFYKNKHGQASRVLAAGALDNEIKKNI</sequence>
<reference evidence="2" key="1">
    <citation type="submission" date="2020-11" db="EMBL/GenBank/DDBJ databases">
        <authorList>
            <consortium name="DOE Joint Genome Institute"/>
            <person name="Ahrendt S."/>
            <person name="Riley R."/>
            <person name="Andreopoulos W."/>
            <person name="Labutti K."/>
            <person name="Pangilinan J."/>
            <person name="Ruiz-Duenas F.J."/>
            <person name="Barrasa J.M."/>
            <person name="Sanchez-Garcia M."/>
            <person name="Camarero S."/>
            <person name="Miyauchi S."/>
            <person name="Serrano A."/>
            <person name="Linde D."/>
            <person name="Babiker R."/>
            <person name="Drula E."/>
            <person name="Ayuso-Fernandez I."/>
            <person name="Pacheco R."/>
            <person name="Padilla G."/>
            <person name="Ferreira P."/>
            <person name="Barriuso J."/>
            <person name="Kellner H."/>
            <person name="Castanera R."/>
            <person name="Alfaro M."/>
            <person name="Ramirez L."/>
            <person name="Pisabarro A.G."/>
            <person name="Kuo A."/>
            <person name="Tritt A."/>
            <person name="Lipzen A."/>
            <person name="He G."/>
            <person name="Yan M."/>
            <person name="Ng V."/>
            <person name="Cullen D."/>
            <person name="Martin F."/>
            <person name="Rosso M.-N."/>
            <person name="Henrissat B."/>
            <person name="Hibbett D."/>
            <person name="Martinez A.T."/>
            <person name="Grigoriev I.V."/>
        </authorList>
    </citation>
    <scope>NUCLEOTIDE SEQUENCE</scope>
    <source>
        <strain evidence="2">CBS 247.69</strain>
    </source>
</reference>
<evidence type="ECO:0000259" key="1">
    <source>
        <dbReference type="Pfam" id="PF00487"/>
    </source>
</evidence>
<dbReference type="InterPro" id="IPR005804">
    <property type="entry name" value="FA_desaturase_dom"/>
</dbReference>
<dbReference type="Pfam" id="PF00487">
    <property type="entry name" value="FA_desaturase"/>
    <property type="match status" value="1"/>
</dbReference>
<protein>
    <submittedName>
        <fullName evidence="2">Delta-12 fatty acid desaturase</fullName>
    </submittedName>
</protein>